<dbReference type="SUPFAM" id="SSF48498">
    <property type="entry name" value="Tetracyclin repressor-like, C-terminal domain"/>
    <property type="match status" value="1"/>
</dbReference>
<dbReference type="AlphaFoldDB" id="A0A849AG37"/>
<name>A0A849AG37_9ACTN</name>
<dbReference type="PROSITE" id="PS50977">
    <property type="entry name" value="HTH_TETR_2"/>
    <property type="match status" value="1"/>
</dbReference>
<dbReference type="SUPFAM" id="SSF46689">
    <property type="entry name" value="Homeodomain-like"/>
    <property type="match status" value="1"/>
</dbReference>
<protein>
    <submittedName>
        <fullName evidence="6">TetR/AcrR family transcriptional regulator</fullName>
    </submittedName>
</protein>
<dbReference type="PRINTS" id="PR00455">
    <property type="entry name" value="HTHTETR"/>
</dbReference>
<dbReference type="PANTHER" id="PTHR30055:SF234">
    <property type="entry name" value="HTH-TYPE TRANSCRIPTIONAL REGULATOR BETI"/>
    <property type="match status" value="1"/>
</dbReference>
<organism evidence="6 7">
    <name type="scientific">Nakamurella aerolata</name>
    <dbReference type="NCBI Taxonomy" id="1656892"/>
    <lineage>
        <taxon>Bacteria</taxon>
        <taxon>Bacillati</taxon>
        <taxon>Actinomycetota</taxon>
        <taxon>Actinomycetes</taxon>
        <taxon>Nakamurellales</taxon>
        <taxon>Nakamurellaceae</taxon>
        <taxon>Nakamurella</taxon>
    </lineage>
</organism>
<dbReference type="PANTHER" id="PTHR30055">
    <property type="entry name" value="HTH-TYPE TRANSCRIPTIONAL REGULATOR RUTR"/>
    <property type="match status" value="1"/>
</dbReference>
<evidence type="ECO:0000256" key="1">
    <source>
        <dbReference type="ARBA" id="ARBA00023015"/>
    </source>
</evidence>
<sequence length="185" mass="20247">MRADARRNRDAILKVAADAFARDGSEASLEAIAREAGVGIGTLYRHFGNRDELGLAVYQQDFDDLCTQAQLLADTLPPGEALRQWMIRFARHGRTKRGLIDVLDRVRNTPEQVDQFAANRQQLAGAAKMLLDAAAAAGVVRSDIEPADVTTNIHGICAANRAAAEDRSERAVNLLFDGMRYGVQR</sequence>
<keyword evidence="1" id="KW-0805">Transcription regulation</keyword>
<evidence type="ECO:0000256" key="2">
    <source>
        <dbReference type="ARBA" id="ARBA00023125"/>
    </source>
</evidence>
<evidence type="ECO:0000256" key="3">
    <source>
        <dbReference type="ARBA" id="ARBA00023163"/>
    </source>
</evidence>
<dbReference type="GO" id="GO:0003700">
    <property type="term" value="F:DNA-binding transcription factor activity"/>
    <property type="evidence" value="ECO:0007669"/>
    <property type="project" value="TreeGrafter"/>
</dbReference>
<evidence type="ECO:0000259" key="5">
    <source>
        <dbReference type="PROSITE" id="PS50977"/>
    </source>
</evidence>
<dbReference type="InterPro" id="IPR001647">
    <property type="entry name" value="HTH_TetR"/>
</dbReference>
<dbReference type="InterPro" id="IPR050109">
    <property type="entry name" value="HTH-type_TetR-like_transc_reg"/>
</dbReference>
<keyword evidence="3" id="KW-0804">Transcription</keyword>
<dbReference type="InterPro" id="IPR036271">
    <property type="entry name" value="Tet_transcr_reg_TetR-rel_C_sf"/>
</dbReference>
<dbReference type="GO" id="GO:0000976">
    <property type="term" value="F:transcription cis-regulatory region binding"/>
    <property type="evidence" value="ECO:0007669"/>
    <property type="project" value="TreeGrafter"/>
</dbReference>
<feature type="domain" description="HTH tetR-type" evidence="5">
    <location>
        <begin position="6"/>
        <end position="65"/>
    </location>
</feature>
<dbReference type="EMBL" id="JABEND010000004">
    <property type="protein sequence ID" value="NNG35792.1"/>
    <property type="molecule type" value="Genomic_DNA"/>
</dbReference>
<keyword evidence="2 4" id="KW-0238">DNA-binding</keyword>
<evidence type="ECO:0000256" key="4">
    <source>
        <dbReference type="PROSITE-ProRule" id="PRU00335"/>
    </source>
</evidence>
<gene>
    <name evidence="6" type="ORF">HKD39_08730</name>
</gene>
<dbReference type="RefSeq" id="WP_171199492.1">
    <property type="nucleotide sequence ID" value="NZ_JABEND010000004.1"/>
</dbReference>
<dbReference type="InterPro" id="IPR049445">
    <property type="entry name" value="TetR_SbtR-like_C"/>
</dbReference>
<dbReference type="Pfam" id="PF00440">
    <property type="entry name" value="TetR_N"/>
    <property type="match status" value="1"/>
</dbReference>
<reference evidence="6 7" key="1">
    <citation type="submission" date="2020-05" db="EMBL/GenBank/DDBJ databases">
        <title>Nakamurella sp. DB0629 isolated from air conditioner.</title>
        <authorList>
            <person name="Kim D.H."/>
            <person name="Kim D.-U."/>
        </authorList>
    </citation>
    <scope>NUCLEOTIDE SEQUENCE [LARGE SCALE GENOMIC DNA]</scope>
    <source>
        <strain evidence="6 7">DB0629</strain>
    </source>
</reference>
<feature type="DNA-binding region" description="H-T-H motif" evidence="4">
    <location>
        <begin position="28"/>
        <end position="47"/>
    </location>
</feature>
<dbReference type="InterPro" id="IPR009057">
    <property type="entry name" value="Homeodomain-like_sf"/>
</dbReference>
<proteinExistence type="predicted"/>
<evidence type="ECO:0000313" key="6">
    <source>
        <dbReference type="EMBL" id="NNG35792.1"/>
    </source>
</evidence>
<comment type="caution">
    <text evidence="6">The sequence shown here is derived from an EMBL/GenBank/DDBJ whole genome shotgun (WGS) entry which is preliminary data.</text>
</comment>
<accession>A0A849AG37</accession>
<evidence type="ECO:0000313" key="7">
    <source>
        <dbReference type="Proteomes" id="UP000562984"/>
    </source>
</evidence>
<dbReference type="Proteomes" id="UP000562984">
    <property type="component" value="Unassembled WGS sequence"/>
</dbReference>
<dbReference type="Gene3D" id="1.10.357.10">
    <property type="entry name" value="Tetracycline Repressor, domain 2"/>
    <property type="match status" value="1"/>
</dbReference>
<dbReference type="Pfam" id="PF21597">
    <property type="entry name" value="TetR_C_43"/>
    <property type="match status" value="1"/>
</dbReference>
<keyword evidence="7" id="KW-1185">Reference proteome</keyword>